<evidence type="ECO:0000313" key="2">
    <source>
        <dbReference type="Proteomes" id="UP000194873"/>
    </source>
</evidence>
<reference evidence="1 2" key="1">
    <citation type="submission" date="2017-01" db="EMBL/GenBank/DDBJ databases">
        <title>A new Hymenobacter.</title>
        <authorList>
            <person name="Liang Y."/>
            <person name="Feng F."/>
        </authorList>
    </citation>
    <scope>NUCLEOTIDE SEQUENCE [LARGE SCALE GENOMIC DNA]</scope>
    <source>
        <strain evidence="1">MIMBbqt21</strain>
    </source>
</reference>
<sequence>MQHTTAVLAPVHEAASLIARLALTSIIPAPALEDLRELLAKVPPHRIICALEDATIQLVEEGHSPEWPDNGEADAYADLIVSLRRLATLSEASAPLAAAA</sequence>
<evidence type="ECO:0000313" key="1">
    <source>
        <dbReference type="EMBL" id="OUJ68811.1"/>
    </source>
</evidence>
<proteinExistence type="predicted"/>
<dbReference type="OrthoDB" id="887271at2"/>
<dbReference type="AlphaFoldDB" id="A0A243W5Z6"/>
<keyword evidence="2" id="KW-1185">Reference proteome</keyword>
<organism evidence="1 2">
    <name type="scientific">Hymenobacter crusticola</name>
    <dbReference type="NCBI Taxonomy" id="1770526"/>
    <lineage>
        <taxon>Bacteria</taxon>
        <taxon>Pseudomonadati</taxon>
        <taxon>Bacteroidota</taxon>
        <taxon>Cytophagia</taxon>
        <taxon>Cytophagales</taxon>
        <taxon>Hymenobacteraceae</taxon>
        <taxon>Hymenobacter</taxon>
    </lineage>
</organism>
<accession>A0A243W5Z6</accession>
<protein>
    <submittedName>
        <fullName evidence="1">Uncharacterized protein</fullName>
    </submittedName>
</protein>
<dbReference type="Proteomes" id="UP000194873">
    <property type="component" value="Unassembled WGS sequence"/>
</dbReference>
<comment type="caution">
    <text evidence="1">The sequence shown here is derived from an EMBL/GenBank/DDBJ whole genome shotgun (WGS) entry which is preliminary data.</text>
</comment>
<dbReference type="EMBL" id="MTSE01000042">
    <property type="protein sequence ID" value="OUJ68811.1"/>
    <property type="molecule type" value="Genomic_DNA"/>
</dbReference>
<gene>
    <name evidence="1" type="ORF">BXP70_27325</name>
</gene>
<name>A0A243W5Z6_9BACT</name>
<dbReference type="RefSeq" id="WP_086597286.1">
    <property type="nucleotide sequence ID" value="NZ_MTSE01000042.1"/>
</dbReference>